<dbReference type="Gene3D" id="1.10.12.10">
    <property type="entry name" value="Lyase 2-enoyl-coa Hydratase, Chain A, domain 2"/>
    <property type="match status" value="1"/>
</dbReference>
<dbReference type="Gene3D" id="3.90.226.10">
    <property type="entry name" value="2-enoyl-CoA Hydratase, Chain A, domain 1"/>
    <property type="match status" value="1"/>
</dbReference>
<accession>A0ABV7LAV8</accession>
<dbReference type="Proteomes" id="UP001595536">
    <property type="component" value="Unassembled WGS sequence"/>
</dbReference>
<comment type="caution">
    <text evidence="2">The sequence shown here is derived from an EMBL/GenBank/DDBJ whole genome shotgun (WGS) entry which is preliminary data.</text>
</comment>
<gene>
    <name evidence="2" type="ORF">ACFOEX_01270</name>
</gene>
<dbReference type="InterPro" id="IPR001753">
    <property type="entry name" value="Enoyl-CoA_hydra/iso"/>
</dbReference>
<reference evidence="3" key="1">
    <citation type="journal article" date="2019" name="Int. J. Syst. Evol. Microbiol.">
        <title>The Global Catalogue of Microorganisms (GCM) 10K type strain sequencing project: providing services to taxonomists for standard genome sequencing and annotation.</title>
        <authorList>
            <consortium name="The Broad Institute Genomics Platform"/>
            <consortium name="The Broad Institute Genome Sequencing Center for Infectious Disease"/>
            <person name="Wu L."/>
            <person name="Ma J."/>
        </authorList>
    </citation>
    <scope>NUCLEOTIDE SEQUENCE [LARGE SCALE GENOMIC DNA]</scope>
    <source>
        <strain evidence="3">CCM 7941</strain>
    </source>
</reference>
<dbReference type="SUPFAM" id="SSF52096">
    <property type="entry name" value="ClpP/crotonase"/>
    <property type="match status" value="1"/>
</dbReference>
<keyword evidence="3" id="KW-1185">Reference proteome</keyword>
<dbReference type="InterPro" id="IPR029045">
    <property type="entry name" value="ClpP/crotonase-like_dom_sf"/>
</dbReference>
<comment type="similarity">
    <text evidence="1">Belongs to the enoyl-CoA hydratase/isomerase family.</text>
</comment>
<proteinExistence type="inferred from homology"/>
<dbReference type="PANTHER" id="PTHR43684:SF4">
    <property type="entry name" value="ENOYL-COA HYDRATASE_ISOMERASE FAMILY PROTEIN (AFU_ORTHOLOGUE AFUA_1G01890)"/>
    <property type="match status" value="1"/>
</dbReference>
<organism evidence="2 3">
    <name type="scientific">Camelimonas abortus</name>
    <dbReference type="NCBI Taxonomy" id="1017184"/>
    <lineage>
        <taxon>Bacteria</taxon>
        <taxon>Pseudomonadati</taxon>
        <taxon>Pseudomonadota</taxon>
        <taxon>Alphaproteobacteria</taxon>
        <taxon>Hyphomicrobiales</taxon>
        <taxon>Chelatococcaceae</taxon>
        <taxon>Camelimonas</taxon>
    </lineage>
</organism>
<sequence>MSYESIKTEGSTIKTELSDGVLTLTLNRPDRLNAFTGQMMQEMIEVFDRADADDSVRVVIVTGEGRAFCAGADLAAGGNTFNYETRRSTDDLPLGRDGKPDLAADPAVRDGGGRLTLRIFNSLKPVIGAVNGPAVGIGATMQLPMDVRIASENARFGFVFTQRGIVPEACSSWFLPRIVGIQQAVDWCYSGRVFDAKEALAGGLVKEVVPADELLPRAREIARQWSERSAPVSVALTRQMMWRMLGASHPMEAHRVDSRAIFWRGKQRDVQEGVASFLEKRLPNFPDQVSTDMPSFFPWFDEPEYR</sequence>
<protein>
    <submittedName>
        <fullName evidence="2">Crotonase/enoyl-CoA hydratase family protein</fullName>
    </submittedName>
</protein>
<dbReference type="NCBIfam" id="NF006109">
    <property type="entry name" value="PRK08260.1"/>
    <property type="match status" value="1"/>
</dbReference>
<evidence type="ECO:0000313" key="2">
    <source>
        <dbReference type="EMBL" id="MFC3264990.1"/>
    </source>
</evidence>
<dbReference type="PANTHER" id="PTHR43684">
    <property type="match status" value="1"/>
</dbReference>
<dbReference type="Pfam" id="PF00378">
    <property type="entry name" value="ECH_1"/>
    <property type="match status" value="1"/>
</dbReference>
<dbReference type="RefSeq" id="WP_376829490.1">
    <property type="nucleotide sequence ID" value="NZ_JBHLWR010000006.1"/>
</dbReference>
<evidence type="ECO:0000313" key="3">
    <source>
        <dbReference type="Proteomes" id="UP001595536"/>
    </source>
</evidence>
<name>A0ABV7LAV8_9HYPH</name>
<dbReference type="InterPro" id="IPR014748">
    <property type="entry name" value="Enoyl-CoA_hydra_C"/>
</dbReference>
<dbReference type="CDD" id="cd06558">
    <property type="entry name" value="crotonase-like"/>
    <property type="match status" value="1"/>
</dbReference>
<dbReference type="EMBL" id="JBHRUV010000006">
    <property type="protein sequence ID" value="MFC3264990.1"/>
    <property type="molecule type" value="Genomic_DNA"/>
</dbReference>
<dbReference type="InterPro" id="IPR051053">
    <property type="entry name" value="ECH/Chromodomain_protein"/>
</dbReference>
<evidence type="ECO:0000256" key="1">
    <source>
        <dbReference type="ARBA" id="ARBA00005254"/>
    </source>
</evidence>